<dbReference type="Proteomes" id="UP000015351">
    <property type="component" value="Unassembled WGS sequence"/>
</dbReference>
<dbReference type="PATRIC" id="fig|1123360.3.peg.2388"/>
<organism evidence="2 3">
    <name type="scientific">Litoreibacter arenae DSM 19593</name>
    <dbReference type="NCBI Taxonomy" id="1123360"/>
    <lineage>
        <taxon>Bacteria</taxon>
        <taxon>Pseudomonadati</taxon>
        <taxon>Pseudomonadota</taxon>
        <taxon>Alphaproteobacteria</taxon>
        <taxon>Rhodobacterales</taxon>
        <taxon>Roseobacteraceae</taxon>
        <taxon>Litoreibacter</taxon>
    </lineage>
</organism>
<gene>
    <name evidence="2" type="ORF">thalar_02410</name>
</gene>
<dbReference type="AlphaFoldDB" id="S9Q9Z9"/>
<dbReference type="RefSeq" id="WP_021101339.1">
    <property type="nucleotide sequence ID" value="NZ_KE557311.1"/>
</dbReference>
<feature type="domain" description="Dienelactone hydrolase" evidence="1">
    <location>
        <begin position="6"/>
        <end position="184"/>
    </location>
</feature>
<evidence type="ECO:0000313" key="3">
    <source>
        <dbReference type="Proteomes" id="UP000015351"/>
    </source>
</evidence>
<keyword evidence="3" id="KW-1185">Reference proteome</keyword>
<dbReference type="HOGENOM" id="CLU_049413_6_1_5"/>
<dbReference type="GO" id="GO:0106435">
    <property type="term" value="F:carboxylesterase activity"/>
    <property type="evidence" value="ECO:0007669"/>
    <property type="project" value="UniProtKB-EC"/>
</dbReference>
<protein>
    <submittedName>
        <fullName evidence="2">Carboxylesterase</fullName>
        <ecNumber evidence="2">3.1.1.1</ecNumber>
    </submittedName>
</protein>
<dbReference type="Gene3D" id="3.40.50.1820">
    <property type="entry name" value="alpha/beta hydrolase"/>
    <property type="match status" value="1"/>
</dbReference>
<accession>S9Q9Z9</accession>
<dbReference type="Pfam" id="PF01738">
    <property type="entry name" value="DLH"/>
    <property type="match status" value="1"/>
</dbReference>
<dbReference type="OrthoDB" id="9796570at2"/>
<evidence type="ECO:0000313" key="2">
    <source>
        <dbReference type="EMBL" id="EPX78181.1"/>
    </source>
</evidence>
<reference evidence="3" key="1">
    <citation type="journal article" date="2013" name="Stand. Genomic Sci.">
        <title>Genome sequence of the Litoreibacter arenae type strain (DSM 19593(T)), a member of the Roseobacter clade isolated from sea sand.</title>
        <authorList>
            <person name="Riedel T."/>
            <person name="Fiebig A."/>
            <person name="Petersen J."/>
            <person name="Gronow S."/>
            <person name="Kyrpides N.C."/>
            <person name="Goker M."/>
            <person name="Klenk H.P."/>
        </authorList>
    </citation>
    <scope>NUCLEOTIDE SEQUENCE [LARGE SCALE GENOMIC DNA]</scope>
    <source>
        <strain evidence="3">DSM 19593</strain>
    </source>
</reference>
<proteinExistence type="predicted"/>
<dbReference type="InterPro" id="IPR029058">
    <property type="entry name" value="AB_hydrolase_fold"/>
</dbReference>
<name>S9Q9Z9_9RHOB</name>
<evidence type="ECO:0000259" key="1">
    <source>
        <dbReference type="Pfam" id="PF01738"/>
    </source>
</evidence>
<comment type="caution">
    <text evidence="2">The sequence shown here is derived from an EMBL/GenBank/DDBJ whole genome shotgun (WGS) entry which is preliminary data.</text>
</comment>
<dbReference type="EMBL" id="AONI01000013">
    <property type="protein sequence ID" value="EPX78181.1"/>
    <property type="molecule type" value="Genomic_DNA"/>
</dbReference>
<dbReference type="SUPFAM" id="SSF53474">
    <property type="entry name" value="alpha/beta-Hydrolases"/>
    <property type="match status" value="1"/>
</dbReference>
<sequence>MSTDTYHALIKAPVKGAPVIFAFHGTGGNEHQFFDLAQQMLPDAGVVSPRGDVSEHGAARFFRRTGEGVYDMDDLAKRTEAMADFIKAHAASAPSSPVYGFGYSNGANILASVVMKHPDLFDRVGLLHPLIPWEPKAAPALTGKRVLITAGRRDPICPWPESQRLIDWFGAQGADVATEVHEGGHELQQQEVSALHSFLTAT</sequence>
<dbReference type="InterPro" id="IPR002925">
    <property type="entry name" value="Dienelactn_hydro"/>
</dbReference>
<dbReference type="eggNOG" id="COG0400">
    <property type="taxonomic scope" value="Bacteria"/>
</dbReference>
<dbReference type="EC" id="3.1.1.1" evidence="2"/>
<keyword evidence="2" id="KW-0378">Hydrolase</keyword>
<dbReference type="STRING" id="1123360.thalar_02410"/>